<dbReference type="InterPro" id="IPR017439">
    <property type="entry name" value="Amidohydrolase"/>
</dbReference>
<comment type="function">
    <text evidence="6">Can release basic, acidic, aromatic, and, to a lesser extent, aliphatic amino acids.</text>
</comment>
<evidence type="ECO:0000256" key="7">
    <source>
        <dbReference type="PIRSR" id="PIRSR005962-1"/>
    </source>
</evidence>
<dbReference type="Pfam" id="PF01546">
    <property type="entry name" value="Peptidase_M20"/>
    <property type="match status" value="1"/>
</dbReference>
<feature type="binding site" evidence="7">
    <location>
        <position position="163"/>
    </location>
    <ligand>
        <name>Mn(2+)</name>
        <dbReference type="ChEBI" id="CHEBI:29035"/>
        <label>2</label>
    </ligand>
</feature>
<keyword evidence="5" id="KW-0645">Protease</keyword>
<dbReference type="PIRSF" id="PIRSF005962">
    <property type="entry name" value="Pept_M20D_amidohydro"/>
    <property type="match status" value="1"/>
</dbReference>
<reference evidence="9 10" key="1">
    <citation type="journal article" date="2018" name="Syst. Appl. Microbiol.">
        <title>A new symbiotic nanoarchaeote (Candidatus Nanoclepta minutus) and its host (Zestosphaera tikiterensis gen. nov., sp. nov.) from a New Zealand hot spring.</title>
        <authorList>
            <person name="St John E."/>
            <person name="Liu Y."/>
            <person name="Podar M."/>
            <person name="Stott M.B."/>
            <person name="Meneghin J."/>
            <person name="Chen Z."/>
            <person name="Lagutin K."/>
            <person name="Mitchell K."/>
            <person name="Reysenbach A.L."/>
        </authorList>
    </citation>
    <scope>NUCLEOTIDE SEQUENCE [LARGE SCALE GENOMIC DNA]</scope>
    <source>
        <strain evidence="9">NZ3</strain>
    </source>
</reference>
<comment type="caution">
    <text evidence="9">The sequence shown here is derived from an EMBL/GenBank/DDBJ whole genome shotgun (WGS) entry which is preliminary data.</text>
</comment>
<dbReference type="NCBIfam" id="TIGR01891">
    <property type="entry name" value="amidohydrolases"/>
    <property type="match status" value="1"/>
</dbReference>
<feature type="binding site" evidence="7">
    <location>
        <position position="105"/>
    </location>
    <ligand>
        <name>Mn(2+)</name>
        <dbReference type="ChEBI" id="CHEBI:29035"/>
        <label>2</label>
    </ligand>
</feature>
<feature type="domain" description="Peptidase M20 dimerisation" evidence="8">
    <location>
        <begin position="183"/>
        <end position="278"/>
    </location>
</feature>
<feature type="binding site" evidence="7">
    <location>
        <position position="139"/>
    </location>
    <ligand>
        <name>Mn(2+)</name>
        <dbReference type="ChEBI" id="CHEBI:29035"/>
        <label>2</label>
    </ligand>
</feature>
<comment type="subunit">
    <text evidence="2">Homotetramer.</text>
</comment>
<dbReference type="Pfam" id="PF07687">
    <property type="entry name" value="M20_dimer"/>
    <property type="match status" value="1"/>
</dbReference>
<feature type="binding site" evidence="7">
    <location>
        <position position="360"/>
    </location>
    <ligand>
        <name>Mn(2+)</name>
        <dbReference type="ChEBI" id="CHEBI:29035"/>
        <label>2</label>
    </ligand>
</feature>
<dbReference type="SUPFAM" id="SSF53187">
    <property type="entry name" value="Zn-dependent exopeptidases"/>
    <property type="match status" value="1"/>
</dbReference>
<dbReference type="Proteomes" id="UP000244093">
    <property type="component" value="Unassembled WGS sequence"/>
</dbReference>
<evidence type="ECO:0000259" key="8">
    <source>
        <dbReference type="Pfam" id="PF07687"/>
    </source>
</evidence>
<keyword evidence="5" id="KW-0482">Metalloprotease</keyword>
<dbReference type="InterPro" id="IPR011650">
    <property type="entry name" value="Peptidase_M20_dimer"/>
</dbReference>
<dbReference type="FunFam" id="3.30.70.360:FF:000014">
    <property type="entry name" value="N-acyl-L-amino acid amidohydrolase"/>
    <property type="match status" value="1"/>
</dbReference>
<dbReference type="InterPro" id="IPR002933">
    <property type="entry name" value="Peptidase_M20"/>
</dbReference>
<evidence type="ECO:0000256" key="4">
    <source>
        <dbReference type="ARBA" id="ARBA00022801"/>
    </source>
</evidence>
<evidence type="ECO:0000313" key="10">
    <source>
        <dbReference type="Proteomes" id="UP000244093"/>
    </source>
</evidence>
<dbReference type="GO" id="GO:0004180">
    <property type="term" value="F:carboxypeptidase activity"/>
    <property type="evidence" value="ECO:0007669"/>
    <property type="project" value="UniProtKB-KW"/>
</dbReference>
<dbReference type="GO" id="GO:0008237">
    <property type="term" value="F:metallopeptidase activity"/>
    <property type="evidence" value="ECO:0007669"/>
    <property type="project" value="UniProtKB-KW"/>
</dbReference>
<organism evidence="9 10">
    <name type="scientific">Zestosphaera tikiterensis</name>
    <dbReference type="NCBI Taxonomy" id="1973259"/>
    <lineage>
        <taxon>Archaea</taxon>
        <taxon>Thermoproteota</taxon>
        <taxon>Thermoprotei</taxon>
        <taxon>Desulfurococcales</taxon>
        <taxon>Desulfurococcaceae</taxon>
        <taxon>Zestosphaera</taxon>
    </lineage>
</organism>
<proteinExistence type="inferred from homology"/>
<dbReference type="PANTHER" id="PTHR11014:SF63">
    <property type="entry name" value="METALLOPEPTIDASE, PUTATIVE (AFU_ORTHOLOGUE AFUA_6G09600)-RELATED"/>
    <property type="match status" value="1"/>
</dbReference>
<dbReference type="PANTHER" id="PTHR11014">
    <property type="entry name" value="PEPTIDASE M20 FAMILY MEMBER"/>
    <property type="match status" value="1"/>
</dbReference>
<name>A0A2R7Y3V9_9CREN</name>
<gene>
    <name evidence="9" type="ORF">B7O98_06120</name>
</gene>
<evidence type="ECO:0000256" key="6">
    <source>
        <dbReference type="ARBA" id="ARBA00056511"/>
    </source>
</evidence>
<feature type="binding site" evidence="7">
    <location>
        <position position="103"/>
    </location>
    <ligand>
        <name>Mn(2+)</name>
        <dbReference type="ChEBI" id="CHEBI:29035"/>
        <label>2</label>
    </ligand>
</feature>
<dbReference type="GO" id="GO:0046872">
    <property type="term" value="F:metal ion binding"/>
    <property type="evidence" value="ECO:0007669"/>
    <property type="project" value="UniProtKB-KW"/>
</dbReference>
<evidence type="ECO:0000256" key="3">
    <source>
        <dbReference type="ARBA" id="ARBA00022645"/>
    </source>
</evidence>
<keyword evidence="7" id="KW-0464">Manganese</keyword>
<dbReference type="AlphaFoldDB" id="A0A2R7Y3V9"/>
<evidence type="ECO:0000313" key="9">
    <source>
        <dbReference type="EMBL" id="PUA32241.1"/>
    </source>
</evidence>
<evidence type="ECO:0000256" key="1">
    <source>
        <dbReference type="ARBA" id="ARBA00006153"/>
    </source>
</evidence>
<accession>A0A2R7Y3V9</accession>
<comment type="similarity">
    <text evidence="1">Belongs to the peptidase M20 family.</text>
</comment>
<keyword evidence="3" id="KW-0121">Carboxypeptidase</keyword>
<dbReference type="Gene3D" id="3.30.70.360">
    <property type="match status" value="1"/>
</dbReference>
<dbReference type="SUPFAM" id="SSF55031">
    <property type="entry name" value="Bacterial exopeptidase dimerisation domain"/>
    <property type="match status" value="1"/>
</dbReference>
<comment type="cofactor">
    <cofactor evidence="7">
        <name>Mn(2+)</name>
        <dbReference type="ChEBI" id="CHEBI:29035"/>
    </cofactor>
    <text evidence="7">The Mn(2+) ion enhances activity.</text>
</comment>
<keyword evidence="4" id="KW-0378">Hydrolase</keyword>
<dbReference type="EMBL" id="NBVN01000004">
    <property type="protein sequence ID" value="PUA32241.1"/>
    <property type="molecule type" value="Genomic_DNA"/>
</dbReference>
<evidence type="ECO:0000256" key="5">
    <source>
        <dbReference type="ARBA" id="ARBA00023049"/>
    </source>
</evidence>
<evidence type="ECO:0000256" key="2">
    <source>
        <dbReference type="ARBA" id="ARBA00011881"/>
    </source>
</evidence>
<dbReference type="InterPro" id="IPR036264">
    <property type="entry name" value="Bact_exopeptidase_dim_dom"/>
</dbReference>
<keyword evidence="7" id="KW-0479">Metal-binding</keyword>
<protein>
    <submittedName>
        <fullName evidence="9">Peptidase M20</fullName>
    </submittedName>
</protein>
<dbReference type="Gene3D" id="3.40.630.10">
    <property type="entry name" value="Zn peptidases"/>
    <property type="match status" value="1"/>
</dbReference>
<sequence length="389" mass="42294">MAFNSLNPLAEALKIKDLIIGWRREFHAYPELGFEEFRTSQIVEENLRSWGYKVRRVGTGVIADLSGGDGLTIALRADMDALPIQEENDVPYRSKVPGKMHACGHDAHVAMLLGAAKIIAEFSHILPNKVRLIFQPAEETVSGALRMVEGGAVDGVDFIFGIHVWADLPSGVIGLKEGAFLAGAGSFDIRIVGKGGHGAAPHEAIDPIPIAAQAILAFQTIVSRFLNPLEKGVVSVCSVKAGEAHNVIPNDVVMKGTYRFYSDSVAKLIERKVDEILKGLTSAYGATYELRMERTALPVINDSKAISYVKKVAEALNVKTFEIPATMASEDFSEYLQRVPGAFIALGVKNESKGIIYPHHHPKFNLDEDALPIGTALEVGLVFHDYSSY</sequence>